<dbReference type="KEGG" id="mech:Q9L42_008865"/>
<evidence type="ECO:0000256" key="2">
    <source>
        <dbReference type="ARBA" id="ARBA00008017"/>
    </source>
</evidence>
<dbReference type="Gene3D" id="1.10.287.1260">
    <property type="match status" value="1"/>
</dbReference>
<feature type="transmembrane region" description="Helical" evidence="8">
    <location>
        <begin position="508"/>
        <end position="526"/>
    </location>
</feature>
<feature type="domain" description="Mechanosensitive ion channel MscS" evidence="9">
    <location>
        <begin position="952"/>
        <end position="1017"/>
    </location>
</feature>
<evidence type="ECO:0000256" key="3">
    <source>
        <dbReference type="ARBA" id="ARBA00022475"/>
    </source>
</evidence>
<feature type="domain" description="Mechanosensitive ion channel MscS C-terminal" evidence="12">
    <location>
        <begin position="1025"/>
        <end position="1108"/>
    </location>
</feature>
<feature type="transmembrane region" description="Helical" evidence="8">
    <location>
        <begin position="637"/>
        <end position="657"/>
    </location>
</feature>
<evidence type="ECO:0000313" key="15">
    <source>
        <dbReference type="Proteomes" id="UP001225378"/>
    </source>
</evidence>
<dbReference type="InterPro" id="IPR049142">
    <property type="entry name" value="MS_channel_1st"/>
</dbReference>
<dbReference type="InterPro" id="IPR024393">
    <property type="entry name" value="MscS_porin"/>
</dbReference>
<feature type="transmembrane region" description="Helical" evidence="8">
    <location>
        <begin position="663"/>
        <end position="680"/>
    </location>
</feature>
<keyword evidence="15" id="KW-1185">Reference proteome</keyword>
<dbReference type="EMBL" id="CP157743">
    <property type="protein sequence ID" value="XBS22222.1"/>
    <property type="molecule type" value="Genomic_DNA"/>
</dbReference>
<dbReference type="Pfam" id="PF00924">
    <property type="entry name" value="MS_channel_2nd"/>
    <property type="match status" value="1"/>
</dbReference>
<feature type="transmembrane region" description="Helical" evidence="8">
    <location>
        <begin position="936"/>
        <end position="964"/>
    </location>
</feature>
<evidence type="ECO:0000259" key="10">
    <source>
        <dbReference type="Pfam" id="PF12794"/>
    </source>
</evidence>
<keyword evidence="4 8" id="KW-0812">Transmembrane</keyword>
<dbReference type="AlphaFoldDB" id="A0AAU7NZ03"/>
<keyword evidence="7" id="KW-0175">Coiled coil</keyword>
<evidence type="ECO:0000256" key="8">
    <source>
        <dbReference type="SAM" id="Phobius"/>
    </source>
</evidence>
<evidence type="ECO:0000256" key="5">
    <source>
        <dbReference type="ARBA" id="ARBA00022989"/>
    </source>
</evidence>
<dbReference type="SUPFAM" id="SSF82861">
    <property type="entry name" value="Mechanosensitive channel protein MscS (YggB), transmembrane region"/>
    <property type="match status" value="1"/>
</dbReference>
<feature type="transmembrane region" description="Helical" evidence="8">
    <location>
        <begin position="815"/>
        <end position="839"/>
    </location>
</feature>
<keyword evidence="6 8" id="KW-0472">Membrane</keyword>
<dbReference type="Pfam" id="PF21088">
    <property type="entry name" value="MS_channel_1st"/>
    <property type="match status" value="1"/>
</dbReference>
<feature type="transmembrane region" description="Helical" evidence="8">
    <location>
        <begin position="742"/>
        <end position="762"/>
    </location>
</feature>
<evidence type="ECO:0000256" key="6">
    <source>
        <dbReference type="ARBA" id="ARBA00023136"/>
    </source>
</evidence>
<protein>
    <submittedName>
        <fullName evidence="14">Mechanosensitive ion channel domain-containing protein</fullName>
    </submittedName>
</protein>
<evidence type="ECO:0000256" key="7">
    <source>
        <dbReference type="SAM" id="Coils"/>
    </source>
</evidence>
<keyword evidence="5 8" id="KW-1133">Transmembrane helix</keyword>
<name>A0AAU7NZ03_9GAMM</name>
<dbReference type="InterPro" id="IPR011066">
    <property type="entry name" value="MscS_channel_C_sf"/>
</dbReference>
<evidence type="ECO:0000259" key="9">
    <source>
        <dbReference type="Pfam" id="PF00924"/>
    </source>
</evidence>
<dbReference type="Pfam" id="PF12794">
    <property type="entry name" value="MscS_TM"/>
    <property type="match status" value="1"/>
</dbReference>
<evidence type="ECO:0000256" key="1">
    <source>
        <dbReference type="ARBA" id="ARBA00004651"/>
    </source>
</evidence>
<gene>
    <name evidence="14" type="ORF">Q9L42_008865</name>
</gene>
<dbReference type="InterPro" id="IPR023408">
    <property type="entry name" value="MscS_beta-dom_sf"/>
</dbReference>
<evidence type="ECO:0000259" key="11">
    <source>
        <dbReference type="Pfam" id="PF12795"/>
    </source>
</evidence>
<feature type="transmembrane region" description="Helical" evidence="8">
    <location>
        <begin position="708"/>
        <end position="730"/>
    </location>
</feature>
<dbReference type="PANTHER" id="PTHR30347">
    <property type="entry name" value="POTASSIUM CHANNEL RELATED"/>
    <property type="match status" value="1"/>
</dbReference>
<dbReference type="GO" id="GO:0005886">
    <property type="term" value="C:plasma membrane"/>
    <property type="evidence" value="ECO:0007669"/>
    <property type="project" value="UniProtKB-SubCell"/>
</dbReference>
<dbReference type="Proteomes" id="UP001225378">
    <property type="component" value="Chromosome"/>
</dbReference>
<feature type="transmembrane region" description="Helical" evidence="8">
    <location>
        <begin position="905"/>
        <end position="924"/>
    </location>
</feature>
<comment type="subcellular location">
    <subcellularLocation>
        <location evidence="1">Cell membrane</location>
        <topology evidence="1">Multi-pass membrane protein</topology>
    </subcellularLocation>
</comment>
<evidence type="ECO:0000256" key="4">
    <source>
        <dbReference type="ARBA" id="ARBA00022692"/>
    </source>
</evidence>
<reference evidence="14 15" key="1">
    <citation type="journal article" date="2024" name="Microbiology">
        <title>Methylomarinum rosea sp. nov., a novel halophilic methanotrophic bacterium from the hypersaline Lake Elton.</title>
        <authorList>
            <person name="Suleimanov R.Z."/>
            <person name="Oshkin I.Y."/>
            <person name="Danilova O.V."/>
            <person name="Suzina N.E."/>
            <person name="Dedysh S.N."/>
        </authorList>
    </citation>
    <scope>NUCLEOTIDE SEQUENCE [LARGE SCALE GENOMIC DNA]</scope>
    <source>
        <strain evidence="14 15">Ch1-1</strain>
    </source>
</reference>
<dbReference type="InterPro" id="IPR006685">
    <property type="entry name" value="MscS_channel_2nd"/>
</dbReference>
<dbReference type="InterPro" id="IPR052702">
    <property type="entry name" value="MscS-like_channel"/>
</dbReference>
<dbReference type="Gene3D" id="2.30.30.60">
    <property type="match status" value="1"/>
</dbReference>
<sequence length="1128" mass="129471">MNVVVRWLSFVLLFFILQYHPLLVQAAKHRASSDITLSSVRDNIEAIKHKTNLAEALKLRLLNAYYAAEDNLEELQMLEQQIQEAQEQLKTLPTEIKQLEKRIEVSEEQLKTQKAEDFSLYPSDELEQRLIIEKSNLNELQASISRLEMQLDEQLKWPQKIREKTAESKSLQVSLQQEKSALSTLIENPQELEARQDQLDSRSRKLNANLTWLEIENLVYPLRVQAKKLELQLLSLQVEQSSKLIKDIDDYLVERRQQEIEKAQTALIQAQKEADGKHPLIQEATRENIRYNRLLQETNEKLEKYLDQRNEIEQRYKQLENDFQSAEQKINLAGLSPALGNLLREQRRNLPLSKDFQNTFDKIQKEIALVSLELFQLDEIKKSLADMDKTIQARMSEAVAGDIDDAERLKIRTELRLLLNDQKELVFRLSSVYSNYSRTLADVDFALHQLVRLGEKFSHYLDQRLLWVPSAPVIDQHYLVEIAESLLWLTDIDRWRQLAVDIETSVKVSPVLALLGVVAVSIALWLRKKIKVNLQSLLENSSRPYVDRFSFTFSGLAYVFLLALPLPLLVAWMGWLLLSHEPAETFSHAVAHGLLAAAVPLLLIQFFYRLFKPKGVVQSLFYWHEHSIQLLHGQLKWIRFVVIPVIFLIGIFSDNVYSEQSYSLGRMVLIIGMLALAYMLHRLAHPVHGLAKDYYRENSDDWAYRLRYVWYGCLVLAPLSIIGFAIVGYYQSALELQHKMVIMLRLLFFAALLHEIVMRWMVLTNRQLALKNVRQKRKQQQEQMGDKDKAEASAASLEEEPLLDIPKINEQSRKLLQAAIIAIILVGGWLTLSDILPALSIFEQVVLWHHQGVVDGQETLLPVTLVNVFICCLYLLLMMVFVNNFPGLLDLLCAGRYRMTAGSRYALIQLTRYTVVTITFIAVANELGGSWSQVQWLVAAVSVGLGFGLQEIFANMVSGIILLFERPIRVGDTVTVGDISGKVCRIQMRATTIIDWDQKELVVPNKIFITDKLINWTLTDTVTRVVIPIGIAYGSDEEQVIYILKQVVSESALVLKDPGPQVFFVGFGDSSLDFSVRVYVRDISDILPVTDDVHRRVRRAFKEHDIEIPFPQRDLHIRSSVLPIDSGS</sequence>
<feature type="domain" description="Mechanosensitive ion channel inner membrane" evidence="10">
    <location>
        <begin position="511"/>
        <end position="848"/>
    </location>
</feature>
<dbReference type="InterPro" id="IPR011014">
    <property type="entry name" value="MscS_channel_TM-2"/>
</dbReference>
<proteinExistence type="inferred from homology"/>
<dbReference type="GO" id="GO:0008381">
    <property type="term" value="F:mechanosensitive monoatomic ion channel activity"/>
    <property type="evidence" value="ECO:0007669"/>
    <property type="project" value="UniProtKB-ARBA"/>
</dbReference>
<feature type="coiled-coil region" evidence="7">
    <location>
        <begin position="68"/>
        <end position="150"/>
    </location>
</feature>
<evidence type="ECO:0000313" key="14">
    <source>
        <dbReference type="EMBL" id="XBS22222.1"/>
    </source>
</evidence>
<dbReference type="SUPFAM" id="SSF50182">
    <property type="entry name" value="Sm-like ribonucleoproteins"/>
    <property type="match status" value="1"/>
</dbReference>
<keyword evidence="3" id="KW-1003">Cell membrane</keyword>
<dbReference type="InterPro" id="IPR049278">
    <property type="entry name" value="MS_channel_C"/>
</dbReference>
<dbReference type="Pfam" id="PF21082">
    <property type="entry name" value="MS_channel_3rd"/>
    <property type="match status" value="1"/>
</dbReference>
<feature type="transmembrane region" description="Helical" evidence="8">
    <location>
        <begin position="556"/>
        <end position="578"/>
    </location>
</feature>
<feature type="transmembrane region" description="Helical" evidence="8">
    <location>
        <begin position="859"/>
        <end position="885"/>
    </location>
</feature>
<dbReference type="Gene3D" id="3.30.70.100">
    <property type="match status" value="1"/>
</dbReference>
<feature type="domain" description="Mechanosensitive ion channel transmembrane helices 2/3" evidence="13">
    <location>
        <begin position="910"/>
        <end position="950"/>
    </location>
</feature>
<feature type="coiled-coil region" evidence="7">
    <location>
        <begin position="253"/>
        <end position="336"/>
    </location>
</feature>
<feature type="coiled-coil region" evidence="7">
    <location>
        <begin position="763"/>
        <end position="800"/>
    </location>
</feature>
<dbReference type="InterPro" id="IPR010920">
    <property type="entry name" value="LSM_dom_sf"/>
</dbReference>
<dbReference type="RefSeq" id="WP_305908800.1">
    <property type="nucleotide sequence ID" value="NZ_CP157743.1"/>
</dbReference>
<dbReference type="InterPro" id="IPR025692">
    <property type="entry name" value="MscS_IM_dom1"/>
</dbReference>
<evidence type="ECO:0000259" key="13">
    <source>
        <dbReference type="Pfam" id="PF21088"/>
    </source>
</evidence>
<organism evidence="14 15">
    <name type="scientific">Methylomarinum roseum</name>
    <dbReference type="NCBI Taxonomy" id="3067653"/>
    <lineage>
        <taxon>Bacteria</taxon>
        <taxon>Pseudomonadati</taxon>
        <taxon>Pseudomonadota</taxon>
        <taxon>Gammaproteobacteria</taxon>
        <taxon>Methylococcales</taxon>
        <taxon>Methylococcaceae</taxon>
        <taxon>Methylomarinum</taxon>
    </lineage>
</organism>
<feature type="domain" description="Mechanosensitive ion channel MscS porin" evidence="11">
    <location>
        <begin position="44"/>
        <end position="282"/>
    </location>
</feature>
<dbReference type="Pfam" id="PF12795">
    <property type="entry name" value="MscS_porin"/>
    <property type="match status" value="1"/>
</dbReference>
<comment type="similarity">
    <text evidence="2">Belongs to the MscS (TC 1.A.23) family.</text>
</comment>
<dbReference type="SUPFAM" id="SSF82689">
    <property type="entry name" value="Mechanosensitive channel protein MscS (YggB), C-terminal domain"/>
    <property type="match status" value="1"/>
</dbReference>
<accession>A0AAU7NZ03</accession>
<dbReference type="PANTHER" id="PTHR30347:SF1">
    <property type="entry name" value="MECHANOSENSITIVE CHANNEL MSCK"/>
    <property type="match status" value="1"/>
</dbReference>
<feature type="transmembrane region" description="Helical" evidence="8">
    <location>
        <begin position="590"/>
        <end position="611"/>
    </location>
</feature>
<evidence type="ECO:0000259" key="12">
    <source>
        <dbReference type="Pfam" id="PF21082"/>
    </source>
</evidence>